<organism evidence="1 2">
    <name type="scientific">Canavalia gladiata</name>
    <name type="common">Sword bean</name>
    <name type="synonym">Dolichos gladiatus</name>
    <dbReference type="NCBI Taxonomy" id="3824"/>
    <lineage>
        <taxon>Eukaryota</taxon>
        <taxon>Viridiplantae</taxon>
        <taxon>Streptophyta</taxon>
        <taxon>Embryophyta</taxon>
        <taxon>Tracheophyta</taxon>
        <taxon>Spermatophyta</taxon>
        <taxon>Magnoliopsida</taxon>
        <taxon>eudicotyledons</taxon>
        <taxon>Gunneridae</taxon>
        <taxon>Pentapetalae</taxon>
        <taxon>rosids</taxon>
        <taxon>fabids</taxon>
        <taxon>Fabales</taxon>
        <taxon>Fabaceae</taxon>
        <taxon>Papilionoideae</taxon>
        <taxon>50 kb inversion clade</taxon>
        <taxon>NPAAA clade</taxon>
        <taxon>indigoferoid/millettioid clade</taxon>
        <taxon>Phaseoleae</taxon>
        <taxon>Canavalia</taxon>
    </lineage>
</organism>
<evidence type="ECO:0000313" key="1">
    <source>
        <dbReference type="EMBL" id="KAK7330382.1"/>
    </source>
</evidence>
<protein>
    <submittedName>
        <fullName evidence="1">Uncharacterized protein</fullName>
    </submittedName>
</protein>
<comment type="caution">
    <text evidence="1">The sequence shown here is derived from an EMBL/GenBank/DDBJ whole genome shotgun (WGS) entry which is preliminary data.</text>
</comment>
<dbReference type="EMBL" id="JAYMYQ010000005">
    <property type="protein sequence ID" value="KAK7330382.1"/>
    <property type="molecule type" value="Genomic_DNA"/>
</dbReference>
<sequence length="79" mass="9432">MNNAVSCWIWTFKVQSQKQVVHAYDNVILLPSLDGHILRWTWSPRQTGTAENQFKQFINPCDRKFLTNSENYNLYIEPW</sequence>
<evidence type="ECO:0000313" key="2">
    <source>
        <dbReference type="Proteomes" id="UP001367508"/>
    </source>
</evidence>
<proteinExistence type="predicted"/>
<dbReference type="AlphaFoldDB" id="A0AAN9L923"/>
<dbReference type="Proteomes" id="UP001367508">
    <property type="component" value="Unassembled WGS sequence"/>
</dbReference>
<gene>
    <name evidence="1" type="ORF">VNO77_24576</name>
</gene>
<name>A0AAN9L923_CANGL</name>
<accession>A0AAN9L923</accession>
<keyword evidence="2" id="KW-1185">Reference proteome</keyword>
<reference evidence="1 2" key="1">
    <citation type="submission" date="2024-01" db="EMBL/GenBank/DDBJ databases">
        <title>The genomes of 5 underutilized Papilionoideae crops provide insights into root nodulation and disease resistanc.</title>
        <authorList>
            <person name="Jiang F."/>
        </authorList>
    </citation>
    <scope>NUCLEOTIDE SEQUENCE [LARGE SCALE GENOMIC DNA]</scope>
    <source>
        <strain evidence="1">LVBAO_FW01</strain>
        <tissue evidence="1">Leaves</tissue>
    </source>
</reference>